<dbReference type="Proteomes" id="UP000023152">
    <property type="component" value="Unassembled WGS sequence"/>
</dbReference>
<comment type="subcellular location">
    <subcellularLocation>
        <location evidence="2">Cytoplasm</location>
    </subcellularLocation>
</comment>
<dbReference type="InterPro" id="IPR004405">
    <property type="entry name" value="TF_pelota"/>
</dbReference>
<keyword evidence="5" id="KW-0963">Cytoplasm</keyword>
<dbReference type="InterPro" id="IPR005141">
    <property type="entry name" value="eRF1_2"/>
</dbReference>
<dbReference type="OrthoDB" id="10249111at2759"/>
<organism evidence="10 11">
    <name type="scientific">Reticulomyxa filosa</name>
    <dbReference type="NCBI Taxonomy" id="46433"/>
    <lineage>
        <taxon>Eukaryota</taxon>
        <taxon>Sar</taxon>
        <taxon>Rhizaria</taxon>
        <taxon>Retaria</taxon>
        <taxon>Foraminifera</taxon>
        <taxon>Monothalamids</taxon>
        <taxon>Reticulomyxidae</taxon>
        <taxon>Reticulomyxa</taxon>
    </lineage>
</organism>
<feature type="domain" description="eRF1" evidence="9">
    <location>
        <begin position="182"/>
        <end position="268"/>
    </location>
</feature>
<feature type="region of interest" description="Disordered" evidence="7">
    <location>
        <begin position="111"/>
        <end position="131"/>
    </location>
</feature>
<evidence type="ECO:0000259" key="9">
    <source>
        <dbReference type="Pfam" id="PF03465"/>
    </source>
</evidence>
<dbReference type="Gene3D" id="3.30.420.60">
    <property type="entry name" value="eRF1 domain 2"/>
    <property type="match status" value="1"/>
</dbReference>
<dbReference type="PANTHER" id="PTHR10853">
    <property type="entry name" value="PELOTA"/>
    <property type="match status" value="1"/>
</dbReference>
<keyword evidence="10" id="KW-0131">Cell cycle</keyword>
<gene>
    <name evidence="10" type="ORF">RFI_15890</name>
</gene>
<keyword evidence="11" id="KW-1185">Reference proteome</keyword>
<dbReference type="GO" id="GO:0032790">
    <property type="term" value="P:ribosome disassembly"/>
    <property type="evidence" value="ECO:0007669"/>
    <property type="project" value="TreeGrafter"/>
</dbReference>
<dbReference type="Gene3D" id="3.30.1330.30">
    <property type="match status" value="1"/>
</dbReference>
<dbReference type="Pfam" id="PF03465">
    <property type="entry name" value="eRF1_3"/>
    <property type="match status" value="1"/>
</dbReference>
<dbReference type="PANTHER" id="PTHR10853:SF0">
    <property type="entry name" value="PROTEIN PELOTA HOMOLOG"/>
    <property type="match status" value="1"/>
</dbReference>
<keyword evidence="10" id="KW-0132">Cell division</keyword>
<sequence length="291" mass="32883">MDLERIYIANDPTKSADLAVVVMEYGLAHVVLVTAHMTLVRAKIEKTIPRKRAGSSSRHDLAIEKFYMQVLEAIVRHIDFDVVKCVVLASPAFIKDDFYEFIWKTVSQISDSSDANDSLSKKKGGSSKAALSDEKNTPYKVLLANKSKFIKGHCSSGHKGAVKEILQDKDMQKQLSDTKASSEVKLLNEFFKLLNDDETKAMYGFRHVQKANNSKAVQTLLVTDKLFRSANLATRKQYVALVDSARRNRADVYIFSSLHVSGERFVNFFLFFLLKRPEMIVSKLLGIWCFS</sequence>
<evidence type="ECO:0000313" key="11">
    <source>
        <dbReference type="Proteomes" id="UP000023152"/>
    </source>
</evidence>
<proteinExistence type="inferred from homology"/>
<evidence type="ECO:0000259" key="8">
    <source>
        <dbReference type="Pfam" id="PF03464"/>
    </source>
</evidence>
<dbReference type="InterPro" id="IPR005142">
    <property type="entry name" value="eRF1_3"/>
</dbReference>
<dbReference type="GO" id="GO:0046872">
    <property type="term" value="F:metal ion binding"/>
    <property type="evidence" value="ECO:0007669"/>
    <property type="project" value="UniProtKB-KW"/>
</dbReference>
<dbReference type="GO" id="GO:0051301">
    <property type="term" value="P:cell division"/>
    <property type="evidence" value="ECO:0007669"/>
    <property type="project" value="UniProtKB-KW"/>
</dbReference>
<evidence type="ECO:0000313" key="10">
    <source>
        <dbReference type="EMBL" id="ETO21313.1"/>
    </source>
</evidence>
<name>X6N5V6_RETFI</name>
<comment type="caution">
    <text evidence="10">The sequence shown here is derived from an EMBL/GenBank/DDBJ whole genome shotgun (WGS) entry which is preliminary data.</text>
</comment>
<evidence type="ECO:0000256" key="1">
    <source>
        <dbReference type="ARBA" id="ARBA00001968"/>
    </source>
</evidence>
<evidence type="ECO:0000256" key="2">
    <source>
        <dbReference type="ARBA" id="ARBA00004496"/>
    </source>
</evidence>
<dbReference type="GO" id="GO:0070481">
    <property type="term" value="P:nuclear-transcribed mRNA catabolic process, non-stop decay"/>
    <property type="evidence" value="ECO:0007669"/>
    <property type="project" value="InterPro"/>
</dbReference>
<evidence type="ECO:0000256" key="5">
    <source>
        <dbReference type="ARBA" id="ARBA00022490"/>
    </source>
</evidence>
<dbReference type="AlphaFoldDB" id="X6N5V6"/>
<dbReference type="GO" id="GO:0005737">
    <property type="term" value="C:cytoplasm"/>
    <property type="evidence" value="ECO:0007669"/>
    <property type="project" value="UniProtKB-SubCell"/>
</dbReference>
<reference evidence="10 11" key="1">
    <citation type="journal article" date="2013" name="Curr. Biol.">
        <title>The Genome of the Foraminiferan Reticulomyxa filosa.</title>
        <authorList>
            <person name="Glockner G."/>
            <person name="Hulsmann N."/>
            <person name="Schleicher M."/>
            <person name="Noegel A.A."/>
            <person name="Eichinger L."/>
            <person name="Gallinger C."/>
            <person name="Pawlowski J."/>
            <person name="Sierra R."/>
            <person name="Euteneuer U."/>
            <person name="Pillet L."/>
            <person name="Moustafa A."/>
            <person name="Platzer M."/>
            <person name="Groth M."/>
            <person name="Szafranski K."/>
            <person name="Schliwa M."/>
        </authorList>
    </citation>
    <scope>NUCLEOTIDE SEQUENCE [LARGE SCALE GENOMIC DNA]</scope>
</reference>
<keyword evidence="6" id="KW-0479">Metal-binding</keyword>
<comment type="cofactor">
    <cofactor evidence="1">
        <name>a divalent metal cation</name>
        <dbReference type="ChEBI" id="CHEBI:60240"/>
    </cofactor>
</comment>
<dbReference type="InterPro" id="IPR029064">
    <property type="entry name" value="Ribosomal_eL30-like_sf"/>
</dbReference>
<evidence type="ECO:0000256" key="6">
    <source>
        <dbReference type="ARBA" id="ARBA00022723"/>
    </source>
</evidence>
<accession>X6N5V6</accession>
<dbReference type="SUPFAM" id="SSF55315">
    <property type="entry name" value="L30e-like"/>
    <property type="match status" value="1"/>
</dbReference>
<dbReference type="SUPFAM" id="SSF53137">
    <property type="entry name" value="Translational machinery components"/>
    <property type="match status" value="1"/>
</dbReference>
<feature type="domain" description="eRF1" evidence="8">
    <location>
        <begin position="18"/>
        <end position="177"/>
    </location>
</feature>
<comment type="similarity">
    <text evidence="3">Belongs to the eukaryotic release factor 1 family. Pelota subfamily.</text>
</comment>
<dbReference type="GO" id="GO:0070651">
    <property type="term" value="P:nonfunctional rRNA decay"/>
    <property type="evidence" value="ECO:0007669"/>
    <property type="project" value="TreeGrafter"/>
</dbReference>
<dbReference type="GO" id="GO:0071025">
    <property type="term" value="P:RNA surveillance"/>
    <property type="evidence" value="ECO:0007669"/>
    <property type="project" value="InterPro"/>
</dbReference>
<evidence type="ECO:0000256" key="3">
    <source>
        <dbReference type="ARBA" id="ARBA00009504"/>
    </source>
</evidence>
<dbReference type="FunFam" id="3.30.1330.30:FF:000008">
    <property type="entry name" value="Protein pelota homolog"/>
    <property type="match status" value="1"/>
</dbReference>
<dbReference type="Pfam" id="PF03464">
    <property type="entry name" value="eRF1_2"/>
    <property type="match status" value="1"/>
</dbReference>
<dbReference type="InterPro" id="IPR042226">
    <property type="entry name" value="eFR1_2_sf"/>
</dbReference>
<evidence type="ECO:0000256" key="7">
    <source>
        <dbReference type="SAM" id="MobiDB-lite"/>
    </source>
</evidence>
<dbReference type="GO" id="GO:0070966">
    <property type="term" value="P:nuclear-transcribed mRNA catabolic process, no-go decay"/>
    <property type="evidence" value="ECO:0007669"/>
    <property type="project" value="InterPro"/>
</dbReference>
<dbReference type="EMBL" id="ASPP01011745">
    <property type="protein sequence ID" value="ETO21313.1"/>
    <property type="molecule type" value="Genomic_DNA"/>
</dbReference>
<evidence type="ECO:0000256" key="4">
    <source>
        <dbReference type="ARBA" id="ARBA00013382"/>
    </source>
</evidence>
<protein>
    <recommendedName>
        <fullName evidence="4">Eukaryotic peptide chain release factor subunit 1</fullName>
    </recommendedName>
</protein>